<keyword evidence="1" id="KW-1133">Transmembrane helix</keyword>
<evidence type="ECO:0000256" key="1">
    <source>
        <dbReference type="SAM" id="Phobius"/>
    </source>
</evidence>
<keyword evidence="1" id="KW-0812">Transmembrane</keyword>
<accession>A0A7Y2RIC8</accession>
<gene>
    <name evidence="2" type="ORF">HLH17_17310</name>
</gene>
<organism evidence="2 3">
    <name type="scientific">Acinetobacter terrae</name>
    <dbReference type="NCBI Taxonomy" id="2731247"/>
    <lineage>
        <taxon>Bacteria</taxon>
        <taxon>Pseudomonadati</taxon>
        <taxon>Pseudomonadota</taxon>
        <taxon>Gammaproteobacteria</taxon>
        <taxon>Moraxellales</taxon>
        <taxon>Moraxellaceae</taxon>
        <taxon>Acinetobacter</taxon>
        <taxon>Acinetobacter Taxon 24</taxon>
    </lineage>
</organism>
<proteinExistence type="predicted"/>
<name>A0A7Y2RIC8_9GAMM</name>
<dbReference type="RefSeq" id="WP_171541337.1">
    <property type="nucleotide sequence ID" value="NZ_JABERL010000078.1"/>
</dbReference>
<dbReference type="AlphaFoldDB" id="A0A7Y2RIC8"/>
<reference evidence="2 3" key="1">
    <citation type="submission" date="2020-04" db="EMBL/GenBank/DDBJ databases">
        <title>Acinetobacter Taxon 24.</title>
        <authorList>
            <person name="Nemec A."/>
            <person name="Radolfova-Krizova L."/>
            <person name="Higgins P.G."/>
            <person name="Spanelova P."/>
        </authorList>
    </citation>
    <scope>NUCLEOTIDE SEQUENCE [LARGE SCALE GENOMIC DNA]</scope>
    <source>
        <strain evidence="2 3">ANC 5380</strain>
    </source>
</reference>
<comment type="caution">
    <text evidence="2">The sequence shown here is derived from an EMBL/GenBank/DDBJ whole genome shotgun (WGS) entry which is preliminary data.</text>
</comment>
<evidence type="ECO:0000313" key="2">
    <source>
        <dbReference type="EMBL" id="NNH79363.1"/>
    </source>
</evidence>
<evidence type="ECO:0000313" key="3">
    <source>
        <dbReference type="Proteomes" id="UP000569202"/>
    </source>
</evidence>
<dbReference type="EMBL" id="JABERL010000078">
    <property type="protein sequence ID" value="NNH79363.1"/>
    <property type="molecule type" value="Genomic_DNA"/>
</dbReference>
<protein>
    <submittedName>
        <fullName evidence="2">Uncharacterized protein</fullName>
    </submittedName>
</protein>
<sequence length="50" mass="5489">MIALGIGGWLKLYIGDIGSFISGTAIFFLIYIFISHYLALAVMAIEDMMS</sequence>
<feature type="transmembrane region" description="Helical" evidence="1">
    <location>
        <begin position="20"/>
        <end position="45"/>
    </location>
</feature>
<keyword evidence="1" id="KW-0472">Membrane</keyword>
<dbReference type="Proteomes" id="UP000569202">
    <property type="component" value="Unassembled WGS sequence"/>
</dbReference>